<name>A0ABP5KKY5_9ACTN</name>
<protein>
    <recommendedName>
        <fullName evidence="1">ESAT-6-like protein</fullName>
    </recommendedName>
</protein>
<dbReference type="RefSeq" id="WP_027755202.1">
    <property type="nucleotide sequence ID" value="NZ_BAAAPF010000145.1"/>
</dbReference>
<feature type="coiled-coil region" evidence="2">
    <location>
        <begin position="10"/>
        <end position="37"/>
    </location>
</feature>
<dbReference type="InterPro" id="IPR010310">
    <property type="entry name" value="T7SS_ESAT-6-like"/>
</dbReference>
<dbReference type="Gene3D" id="1.10.287.1060">
    <property type="entry name" value="ESAT-6-like"/>
    <property type="match status" value="1"/>
</dbReference>
<reference evidence="4" key="1">
    <citation type="journal article" date="2019" name="Int. J. Syst. Evol. Microbiol.">
        <title>The Global Catalogue of Microorganisms (GCM) 10K type strain sequencing project: providing services to taxonomists for standard genome sequencing and annotation.</title>
        <authorList>
            <consortium name="The Broad Institute Genomics Platform"/>
            <consortium name="The Broad Institute Genome Sequencing Center for Infectious Disease"/>
            <person name="Wu L."/>
            <person name="Ma J."/>
        </authorList>
    </citation>
    <scope>NUCLEOTIDE SEQUENCE [LARGE SCALE GENOMIC DNA]</scope>
    <source>
        <strain evidence="4">JCM 15481</strain>
    </source>
</reference>
<dbReference type="SUPFAM" id="SSF140453">
    <property type="entry name" value="EsxAB dimer-like"/>
    <property type="match status" value="1"/>
</dbReference>
<dbReference type="Pfam" id="PF06013">
    <property type="entry name" value="WXG100"/>
    <property type="match status" value="1"/>
</dbReference>
<evidence type="ECO:0000256" key="2">
    <source>
        <dbReference type="SAM" id="Coils"/>
    </source>
</evidence>
<accession>A0ABP5KKY5</accession>
<dbReference type="EMBL" id="BAAAPF010000145">
    <property type="protein sequence ID" value="GAA2132530.1"/>
    <property type="molecule type" value="Genomic_DNA"/>
</dbReference>
<keyword evidence="4" id="KW-1185">Reference proteome</keyword>
<sequence length="100" mass="11233">MGKADVDVTYQDMRDAAKRLKDERQDIDRKLDDLRKYIQSLVSDGYVTGRSSKQFDQSFDEFTTGAKKTIEGLEGMGDFLKAAADAFENLDSELEKGLKG</sequence>
<keyword evidence="2" id="KW-0175">Coiled coil</keyword>
<dbReference type="Proteomes" id="UP001500443">
    <property type="component" value="Unassembled WGS sequence"/>
</dbReference>
<proteinExistence type="inferred from homology"/>
<evidence type="ECO:0000313" key="4">
    <source>
        <dbReference type="Proteomes" id="UP001500443"/>
    </source>
</evidence>
<evidence type="ECO:0000256" key="1">
    <source>
        <dbReference type="RuleBase" id="RU362001"/>
    </source>
</evidence>
<comment type="caution">
    <text evidence="3">The sequence shown here is derived from an EMBL/GenBank/DDBJ whole genome shotgun (WGS) entry which is preliminary data.</text>
</comment>
<dbReference type="NCBIfam" id="TIGR03930">
    <property type="entry name" value="WXG100_ESAT6"/>
    <property type="match status" value="1"/>
</dbReference>
<organism evidence="3 4">
    <name type="scientific">Streptomyces synnematoformans</name>
    <dbReference type="NCBI Taxonomy" id="415721"/>
    <lineage>
        <taxon>Bacteria</taxon>
        <taxon>Bacillati</taxon>
        <taxon>Actinomycetota</taxon>
        <taxon>Actinomycetes</taxon>
        <taxon>Kitasatosporales</taxon>
        <taxon>Streptomycetaceae</taxon>
        <taxon>Streptomyces</taxon>
    </lineage>
</organism>
<dbReference type="InterPro" id="IPR036689">
    <property type="entry name" value="ESAT-6-like_sf"/>
</dbReference>
<evidence type="ECO:0000313" key="3">
    <source>
        <dbReference type="EMBL" id="GAA2132530.1"/>
    </source>
</evidence>
<gene>
    <name evidence="3" type="ORF">GCM10009802_40920</name>
</gene>
<comment type="similarity">
    <text evidence="1">Belongs to the WXG100 family.</text>
</comment>